<dbReference type="InterPro" id="IPR029058">
    <property type="entry name" value="AB_hydrolase_fold"/>
</dbReference>
<evidence type="ECO:0000256" key="2">
    <source>
        <dbReference type="SAM" id="SignalP"/>
    </source>
</evidence>
<gene>
    <name evidence="4" type="ORF">ABID41_002979</name>
</gene>
<comment type="caution">
    <text evidence="4">The sequence shown here is derived from an EMBL/GenBank/DDBJ whole genome shotgun (WGS) entry which is preliminary data.</text>
</comment>
<evidence type="ECO:0000313" key="4">
    <source>
        <dbReference type="EMBL" id="MET3527861.1"/>
    </source>
</evidence>
<organism evidence="4 5">
    <name type="scientific">Phenylobacterium koreense</name>
    <dbReference type="NCBI Taxonomy" id="266125"/>
    <lineage>
        <taxon>Bacteria</taxon>
        <taxon>Pseudomonadati</taxon>
        <taxon>Pseudomonadota</taxon>
        <taxon>Alphaproteobacteria</taxon>
        <taxon>Caulobacterales</taxon>
        <taxon>Caulobacteraceae</taxon>
        <taxon>Phenylobacterium</taxon>
    </lineage>
</organism>
<evidence type="ECO:0000313" key="5">
    <source>
        <dbReference type="Proteomes" id="UP001549110"/>
    </source>
</evidence>
<feature type="signal peptide" evidence="2">
    <location>
        <begin position="1"/>
        <end position="21"/>
    </location>
</feature>
<name>A0ABV2ENC9_9CAUL</name>
<dbReference type="GO" id="GO:0004177">
    <property type="term" value="F:aminopeptidase activity"/>
    <property type="evidence" value="ECO:0007669"/>
    <property type="project" value="UniProtKB-KW"/>
</dbReference>
<dbReference type="PANTHER" id="PTHR42776">
    <property type="entry name" value="SERINE PEPTIDASE S9 FAMILY MEMBER"/>
    <property type="match status" value="1"/>
</dbReference>
<evidence type="ECO:0000256" key="1">
    <source>
        <dbReference type="ARBA" id="ARBA00022801"/>
    </source>
</evidence>
<feature type="domain" description="Peptidase S9 prolyl oligopeptidase catalytic" evidence="3">
    <location>
        <begin position="438"/>
        <end position="649"/>
    </location>
</feature>
<dbReference type="Pfam" id="PF00326">
    <property type="entry name" value="Peptidase_S9"/>
    <property type="match status" value="1"/>
</dbReference>
<evidence type="ECO:0000259" key="3">
    <source>
        <dbReference type="Pfam" id="PF00326"/>
    </source>
</evidence>
<dbReference type="PANTHER" id="PTHR42776:SF27">
    <property type="entry name" value="DIPEPTIDYL PEPTIDASE FAMILY MEMBER 6"/>
    <property type="match status" value="1"/>
</dbReference>
<protein>
    <submittedName>
        <fullName evidence="4">Dipeptidyl aminopeptidase/acylaminoacyl peptidase</fullName>
    </submittedName>
</protein>
<dbReference type="SUPFAM" id="SSF53474">
    <property type="entry name" value="alpha/beta-Hydrolases"/>
    <property type="match status" value="1"/>
</dbReference>
<dbReference type="RefSeq" id="WP_354297918.1">
    <property type="nucleotide sequence ID" value="NZ_JBEPLU010000002.1"/>
</dbReference>
<keyword evidence="4" id="KW-0645">Protease</keyword>
<accession>A0ABV2ENC9</accession>
<dbReference type="Gene3D" id="3.40.50.1820">
    <property type="entry name" value="alpha/beta hydrolase"/>
    <property type="match status" value="1"/>
</dbReference>
<dbReference type="Proteomes" id="UP001549110">
    <property type="component" value="Unassembled WGS sequence"/>
</dbReference>
<sequence>MKSLRLAAAGAVAAWAGAANAEPPPASAFGRIGAVVEAVISPDGRRVAMLGGVSDQRIISIATLDEPGLPILQLGDVEAIGLQWAGDEFVLAQLAYWEKTGPRAAYRLERNVTVTLEGKAVARLFENDPVSSLLTEQQVVGITNGTPPRAMAVGLIESSGPSSNMNTKLQRKGFESPYVTALYSVDPATGRGKLIERGDYDTQGWEVDAEGAPRVRLEIDELNHRFTVSGRPKGKGGWSAVYQGADFESRRFYHGYSVPDEGVYLGLDNKLVLKRLADGAVSVLADGSANGQPSLVWDEHRMTAVGVRTGLEKPVFNWLDPQVGAAHATLAKVFSGKSVALWNWSADRQRFVARVSSPSAPGAWYLFDSARKEVSPLGEEYPELAGVQLGPTRWITYKARDGLEIPAYVTTPPDHVAGTKAPLIVLPHGGPTSRDNYDFDYLAQFLASRGYVVLQPQFRGSWGFGSAFEKAGLGEWGGKMQTDLLDGVQALATEGLIDPARVCVVGASFGGYAALAGVSLHPEAYRCAVSIAGIGDLGQLIVEKGRLYGLQSGSLGELKVALGQATPDKLTATSPARQAAQVRAPVLLIHGTEDTVVLPDQSRTMANALKAAGKPYELLLLDGENHYLTRSKTRTQVLEATEAFLAKHLPVG</sequence>
<reference evidence="4 5" key="1">
    <citation type="submission" date="2024-06" db="EMBL/GenBank/DDBJ databases">
        <title>Genomic Encyclopedia of Type Strains, Phase IV (KMG-IV): sequencing the most valuable type-strain genomes for metagenomic binning, comparative biology and taxonomic classification.</title>
        <authorList>
            <person name="Goeker M."/>
        </authorList>
    </citation>
    <scope>NUCLEOTIDE SEQUENCE [LARGE SCALE GENOMIC DNA]</scope>
    <source>
        <strain evidence="4 5">DSM 17809</strain>
    </source>
</reference>
<keyword evidence="1" id="KW-0378">Hydrolase</keyword>
<proteinExistence type="predicted"/>
<keyword evidence="2" id="KW-0732">Signal</keyword>
<dbReference type="InterPro" id="IPR001375">
    <property type="entry name" value="Peptidase_S9_cat"/>
</dbReference>
<keyword evidence="4" id="KW-0031">Aminopeptidase</keyword>
<dbReference type="EMBL" id="JBEPLU010000002">
    <property type="protein sequence ID" value="MET3527861.1"/>
    <property type="molecule type" value="Genomic_DNA"/>
</dbReference>
<keyword evidence="5" id="KW-1185">Reference proteome</keyword>
<feature type="chain" id="PRO_5046435998" evidence="2">
    <location>
        <begin position="22"/>
        <end position="652"/>
    </location>
</feature>